<reference evidence="1 2" key="1">
    <citation type="submission" date="2018-11" db="EMBL/GenBank/DDBJ databases">
        <title>Trebonia kvetii gen.nov., sp.nov., a novel acidophilic actinobacterium, and proposal of the new actinobacterial family Treboniaceae fam. nov.</title>
        <authorList>
            <person name="Rapoport D."/>
            <person name="Sagova-Mareckova M."/>
            <person name="Sedlacek I."/>
            <person name="Provaznik J."/>
            <person name="Kralova S."/>
            <person name="Pavlinic D."/>
            <person name="Benes V."/>
            <person name="Kopecky J."/>
        </authorList>
    </citation>
    <scope>NUCLEOTIDE SEQUENCE [LARGE SCALE GENOMIC DNA]</scope>
    <source>
        <strain evidence="1 2">15Tr583</strain>
    </source>
</reference>
<dbReference type="PROSITE" id="PS51257">
    <property type="entry name" value="PROKAR_LIPOPROTEIN"/>
    <property type="match status" value="1"/>
</dbReference>
<proteinExistence type="predicted"/>
<sequence>MKSCDGERLGRRHRVLAATGGAAAVVLGLAACSAASPAPSRASSPPVPSSAAPAASDAGADFAVSCTTMPLKPQLTAAIGAGASVIVAVGTPTGKSVKGSQAAAGAPAFYAMTLRSARTLRGPAVASGETAWSPGPATGTPATPVNSELLAPGGRLFAIVWPRAAAHDLVGPVLQLAPIAGADVVFTPYGCWDLTGLEPGQYQASTPLRPVPGGADFGGVHQAAENGLYTVPLATVERIAASA</sequence>
<comment type="caution">
    <text evidence="1">The sequence shown here is derived from an EMBL/GenBank/DDBJ whole genome shotgun (WGS) entry which is preliminary data.</text>
</comment>
<accession>A0A6P2C027</accession>
<name>A0A6P2C027_9ACTN</name>
<gene>
    <name evidence="1" type="ORF">EAS64_19470</name>
</gene>
<dbReference type="Proteomes" id="UP000460272">
    <property type="component" value="Unassembled WGS sequence"/>
</dbReference>
<dbReference type="EMBL" id="RPFW01000003">
    <property type="protein sequence ID" value="TVZ04538.1"/>
    <property type="molecule type" value="Genomic_DNA"/>
</dbReference>
<organism evidence="1 2">
    <name type="scientific">Trebonia kvetii</name>
    <dbReference type="NCBI Taxonomy" id="2480626"/>
    <lineage>
        <taxon>Bacteria</taxon>
        <taxon>Bacillati</taxon>
        <taxon>Actinomycetota</taxon>
        <taxon>Actinomycetes</taxon>
        <taxon>Streptosporangiales</taxon>
        <taxon>Treboniaceae</taxon>
        <taxon>Trebonia</taxon>
    </lineage>
</organism>
<protein>
    <submittedName>
        <fullName evidence="1">Uncharacterized protein</fullName>
    </submittedName>
</protein>
<evidence type="ECO:0000313" key="2">
    <source>
        <dbReference type="Proteomes" id="UP000460272"/>
    </source>
</evidence>
<dbReference type="RefSeq" id="WP_222849411.1">
    <property type="nucleotide sequence ID" value="NZ_RPFW01000003.1"/>
</dbReference>
<evidence type="ECO:0000313" key="1">
    <source>
        <dbReference type="EMBL" id="TVZ04538.1"/>
    </source>
</evidence>
<keyword evidence="2" id="KW-1185">Reference proteome</keyword>
<dbReference type="AlphaFoldDB" id="A0A6P2C027"/>